<dbReference type="AlphaFoldDB" id="A0A1Q2D7Z2"/>
<dbReference type="Pfam" id="PF04203">
    <property type="entry name" value="Sortase"/>
    <property type="match status" value="1"/>
</dbReference>
<evidence type="ECO:0000313" key="2">
    <source>
        <dbReference type="EMBL" id="AQP54383.1"/>
    </source>
</evidence>
<dbReference type="CDD" id="cd05827">
    <property type="entry name" value="Sortase_C"/>
    <property type="match status" value="1"/>
</dbReference>
<proteinExistence type="predicted"/>
<dbReference type="STRING" id="633807.BW732_09185"/>
<reference evidence="2 3" key="1">
    <citation type="journal article" date="2010" name="Int. J. Syst. Evol. Microbiol.">
        <title>Vagococcus penaei sp. nov., isolated from spoilage microbiota of cooked shrimp (Penaeus vannamei).</title>
        <authorList>
            <person name="Jaffres E."/>
            <person name="Prevost H."/>
            <person name="Rossero A."/>
            <person name="Joffraud J.J."/>
            <person name="Dousset X."/>
        </authorList>
    </citation>
    <scope>NUCLEOTIDE SEQUENCE [LARGE SCALE GENOMIC DNA]</scope>
    <source>
        <strain evidence="2 3">CD276</strain>
    </source>
</reference>
<dbReference type="InterPro" id="IPR042002">
    <property type="entry name" value="Sortase_C"/>
</dbReference>
<keyword evidence="3" id="KW-1185">Reference proteome</keyword>
<keyword evidence="1" id="KW-0378">Hydrolase</keyword>
<dbReference type="EMBL" id="CP019609">
    <property type="protein sequence ID" value="AQP54383.1"/>
    <property type="molecule type" value="Genomic_DNA"/>
</dbReference>
<protein>
    <submittedName>
        <fullName evidence="2">Uncharacterized protein</fullName>
    </submittedName>
</protein>
<dbReference type="GO" id="GO:0016787">
    <property type="term" value="F:hydrolase activity"/>
    <property type="evidence" value="ECO:0007669"/>
    <property type="project" value="UniProtKB-KW"/>
</dbReference>
<name>A0A1Q2D7Z2_9ENTE</name>
<dbReference type="Proteomes" id="UP000188246">
    <property type="component" value="Chromosome"/>
</dbReference>
<dbReference type="InterPro" id="IPR005754">
    <property type="entry name" value="Sortase"/>
</dbReference>
<gene>
    <name evidence="2" type="ORF">BW732_09185</name>
</gene>
<evidence type="ECO:0000256" key="1">
    <source>
        <dbReference type="ARBA" id="ARBA00022801"/>
    </source>
</evidence>
<dbReference type="SUPFAM" id="SSF63817">
    <property type="entry name" value="Sortase"/>
    <property type="match status" value="1"/>
</dbReference>
<dbReference type="OrthoDB" id="1648028at2"/>
<evidence type="ECO:0000313" key="3">
    <source>
        <dbReference type="Proteomes" id="UP000188246"/>
    </source>
</evidence>
<dbReference type="InterPro" id="IPR023365">
    <property type="entry name" value="Sortase_dom-sf"/>
</dbReference>
<dbReference type="NCBIfam" id="TIGR01076">
    <property type="entry name" value="sortase_fam"/>
    <property type="match status" value="1"/>
</dbReference>
<accession>A0A1Q2D7Z2</accession>
<sequence>MLKKLSYILAILGLLVLLSLPILGIRQHLKQAKVVSTFKENQVTYQEHPEMTEYLKEQHRLRNKQHLVDPFSQELLDDNQADNQNDVPVVTEDEFKKVTSENSEVVGYITLPTINEKDLPIYIGATSDNLAKGIAQVAGTDLPLDGKGTHSVLSGHRGYYGTNFFMYLDYLQIGDIFYVTYLDQTAAYMVTGNEVITPMEAEKLIVKPPSNEEWLTLLTCHPLPYLDKRLLVHSQRIPLELTKGQTLQKVDSSDHTNQSDWQEKLVGGEVAVNLPKSQVLRQVSGLLQHSVKLYVVILIVGGMTLILLLYRLIKSFVND</sequence>
<dbReference type="Gene3D" id="2.40.260.10">
    <property type="entry name" value="Sortase"/>
    <property type="match status" value="1"/>
</dbReference>
<organism evidence="2 3">
    <name type="scientific">Vagococcus penaei</name>
    <dbReference type="NCBI Taxonomy" id="633807"/>
    <lineage>
        <taxon>Bacteria</taxon>
        <taxon>Bacillati</taxon>
        <taxon>Bacillota</taxon>
        <taxon>Bacilli</taxon>
        <taxon>Lactobacillales</taxon>
        <taxon>Enterococcaceae</taxon>
        <taxon>Vagococcus</taxon>
    </lineage>
</organism>
<dbReference type="RefSeq" id="WP_077276459.1">
    <property type="nucleotide sequence ID" value="NZ_CP019609.1"/>
</dbReference>
<dbReference type="NCBIfam" id="NF033745">
    <property type="entry name" value="class_C_sortase"/>
    <property type="match status" value="1"/>
</dbReference>
<dbReference type="KEGG" id="vpi:BW732_09185"/>